<organism evidence="1">
    <name type="scientific">Ignisphaera aggregans</name>
    <dbReference type="NCBI Taxonomy" id="334771"/>
    <lineage>
        <taxon>Archaea</taxon>
        <taxon>Thermoproteota</taxon>
        <taxon>Thermoprotei</taxon>
        <taxon>Desulfurococcales</taxon>
        <taxon>Desulfurococcaceae</taxon>
        <taxon>Ignisphaera</taxon>
    </lineage>
</organism>
<dbReference type="EMBL" id="DTCA01000130">
    <property type="protein sequence ID" value="HGM07611.1"/>
    <property type="molecule type" value="Genomic_DNA"/>
</dbReference>
<dbReference type="AlphaFoldDB" id="A0A7C4H328"/>
<sequence>MRCIPRRINNIVEVIEQTNRVVDKELCILLTEIERILTKLDYKLIYMYNNKERVYRNKKTTIVLDYINCTIETTTTCRNLSNILRSNQKNIILSI</sequence>
<proteinExistence type="predicted"/>
<comment type="caution">
    <text evidence="1">The sequence shown here is derived from an EMBL/GenBank/DDBJ whole genome shotgun (WGS) entry which is preliminary data.</text>
</comment>
<name>A0A7C4H328_9CREN</name>
<reference evidence="1" key="1">
    <citation type="journal article" date="2020" name="mSystems">
        <title>Genome- and Community-Level Interaction Insights into Carbon Utilization and Element Cycling Functions of Hydrothermarchaeota in Hydrothermal Sediment.</title>
        <authorList>
            <person name="Zhou Z."/>
            <person name="Liu Y."/>
            <person name="Xu W."/>
            <person name="Pan J."/>
            <person name="Luo Z.H."/>
            <person name="Li M."/>
        </authorList>
    </citation>
    <scope>NUCLEOTIDE SEQUENCE [LARGE SCALE GENOMIC DNA]</scope>
    <source>
        <strain evidence="1">SpSt-658</strain>
    </source>
</reference>
<gene>
    <name evidence="1" type="ORF">ENU31_04295</name>
</gene>
<evidence type="ECO:0000313" key="1">
    <source>
        <dbReference type="EMBL" id="HGM07611.1"/>
    </source>
</evidence>
<protein>
    <submittedName>
        <fullName evidence="1">Uncharacterized protein</fullName>
    </submittedName>
</protein>
<accession>A0A7C4H328</accession>